<evidence type="ECO:0000313" key="2">
    <source>
        <dbReference type="Proteomes" id="UP000295781"/>
    </source>
</evidence>
<proteinExistence type="predicted"/>
<dbReference type="AlphaFoldDB" id="A0A4V0NE10"/>
<sequence length="102" mass="11564">MHTLSANCTNFRRHFDAYKAILGSSTIDRETILNIRDLARNQHSICTAIARSFEDGSHSDLTSDIRGIDAMENAYMLRNEHGDIDINELVKNPECIARIQTE</sequence>
<gene>
    <name evidence="1" type="ORF">SOCEGT47_050800</name>
</gene>
<accession>A0A4V0NE10</accession>
<organism evidence="1 2">
    <name type="scientific">Sorangium cellulosum</name>
    <name type="common">Polyangium cellulosum</name>
    <dbReference type="NCBI Taxonomy" id="56"/>
    <lineage>
        <taxon>Bacteria</taxon>
        <taxon>Pseudomonadati</taxon>
        <taxon>Myxococcota</taxon>
        <taxon>Polyangia</taxon>
        <taxon>Polyangiales</taxon>
        <taxon>Polyangiaceae</taxon>
        <taxon>Sorangium</taxon>
    </lineage>
</organism>
<reference evidence="1 2" key="1">
    <citation type="submission" date="2015-09" db="EMBL/GenBank/DDBJ databases">
        <title>Sorangium comparison.</title>
        <authorList>
            <person name="Zaburannyi N."/>
            <person name="Bunk B."/>
            <person name="Overmann J."/>
            <person name="Mueller R."/>
        </authorList>
    </citation>
    <scope>NUCLEOTIDE SEQUENCE [LARGE SCALE GENOMIC DNA]</scope>
    <source>
        <strain evidence="1 2">So ceGT47</strain>
    </source>
</reference>
<dbReference type="Proteomes" id="UP000295781">
    <property type="component" value="Chromosome"/>
</dbReference>
<dbReference type="EMBL" id="CP012670">
    <property type="protein sequence ID" value="AUX24542.1"/>
    <property type="molecule type" value="Genomic_DNA"/>
</dbReference>
<name>A0A4V0NE10_SORCE</name>
<protein>
    <submittedName>
        <fullName evidence="1">Uncharacterized protein</fullName>
    </submittedName>
</protein>
<evidence type="ECO:0000313" key="1">
    <source>
        <dbReference type="EMBL" id="AUX24542.1"/>
    </source>
</evidence>